<comment type="subcellular location">
    <subcellularLocation>
        <location evidence="1">Cytoplasm</location>
    </subcellularLocation>
</comment>
<evidence type="ECO:0000256" key="2">
    <source>
        <dbReference type="ARBA" id="ARBA00022490"/>
    </source>
</evidence>
<sequence>MEWKQKAKETIMKIQQGKRQEVIRDIVAIEEQLKKIEELSTLELLFLHYTAGLFYKEEKNYALASHHFQQTMKYRPKDKETEQLYIQAHLSFATLDESTNQLKEAKMTLARLLQYLEKHQFDERIIAKVYQKIGWLFYKEDELHQAHTQLEQAKQLLEKSCKKTDPEMLQLLDKLAEIYIALEQPEKAVALFTNIVDASISKEACATIKIKIGELNFHIDLRIARKTIIEAIELVDETHPIYLRGNMLLAEIEENIVAYPRAVKYYKRAFDHVVQTHEKTHFLHVFLLSKLGTIHLKMGELDKAQSYLEDGLPYAKAYEKIEMQYFYALGKIYSDKELYDKAFDMYTNFLFGLEQEEKTNTLAYGNTLQALAYNYLRQEEMQLALARYSEALQIYSKLGSNCRNEKGLAAIRLGYCYEQLEELEKAEDMYKQGIADIERAKDADLMEEAYMAIITFYQKTNQLSKLPLYENKIVKLQKQSI</sequence>
<dbReference type="SUPFAM" id="SSF48452">
    <property type="entry name" value="TPR-like"/>
    <property type="match status" value="2"/>
</dbReference>
<comment type="caution">
    <text evidence="7">The sequence shown here is derived from an EMBL/GenBank/DDBJ whole genome shotgun (WGS) entry which is preliminary data.</text>
</comment>
<gene>
    <name evidence="7" type="ORF">ACFOZ1_04045</name>
</gene>
<keyword evidence="2" id="KW-0963">Cytoplasm</keyword>
<dbReference type="RefSeq" id="WP_390196200.1">
    <property type="nucleotide sequence ID" value="NZ_JBHSDV010000001.1"/>
</dbReference>
<keyword evidence="8" id="KW-1185">Reference proteome</keyword>
<keyword evidence="3" id="KW-0677">Repeat</keyword>
<evidence type="ECO:0000256" key="6">
    <source>
        <dbReference type="PROSITE-ProRule" id="PRU00339"/>
    </source>
</evidence>
<reference evidence="8" key="1">
    <citation type="journal article" date="2019" name="Int. J. Syst. Evol. Microbiol.">
        <title>The Global Catalogue of Microorganisms (GCM) 10K type strain sequencing project: providing services to taxonomists for standard genome sequencing and annotation.</title>
        <authorList>
            <consortium name="The Broad Institute Genomics Platform"/>
            <consortium name="The Broad Institute Genome Sequencing Center for Infectious Disease"/>
            <person name="Wu L."/>
            <person name="Ma J."/>
        </authorList>
    </citation>
    <scope>NUCLEOTIDE SEQUENCE [LARGE SCALE GENOMIC DNA]</scope>
    <source>
        <strain evidence="8">KACC 14058</strain>
    </source>
</reference>
<protein>
    <submittedName>
        <fullName evidence="7">Tetratricopeptide repeat protein</fullName>
    </submittedName>
</protein>
<feature type="repeat" description="TPR" evidence="6">
    <location>
        <begin position="45"/>
        <end position="78"/>
    </location>
</feature>
<dbReference type="PROSITE" id="PS50005">
    <property type="entry name" value="TPR"/>
    <property type="match status" value="1"/>
</dbReference>
<comment type="similarity">
    <text evidence="5">Belongs to the Rap family.</text>
</comment>
<dbReference type="PANTHER" id="PTHR46630:SF1">
    <property type="entry name" value="TETRATRICOPEPTIDE REPEAT PROTEIN 29"/>
    <property type="match status" value="1"/>
</dbReference>
<accession>A0ABV8VR86</accession>
<evidence type="ECO:0000313" key="8">
    <source>
        <dbReference type="Proteomes" id="UP001595880"/>
    </source>
</evidence>
<dbReference type="Pfam" id="PF13424">
    <property type="entry name" value="TPR_12"/>
    <property type="match status" value="1"/>
</dbReference>
<dbReference type="InterPro" id="IPR011990">
    <property type="entry name" value="TPR-like_helical_dom_sf"/>
</dbReference>
<dbReference type="PANTHER" id="PTHR46630">
    <property type="entry name" value="TETRATRICOPEPTIDE REPEAT PROTEIN 29"/>
    <property type="match status" value="1"/>
</dbReference>
<dbReference type="InterPro" id="IPR019734">
    <property type="entry name" value="TPR_rpt"/>
</dbReference>
<keyword evidence="4 6" id="KW-0802">TPR repeat</keyword>
<evidence type="ECO:0000256" key="4">
    <source>
        <dbReference type="ARBA" id="ARBA00022803"/>
    </source>
</evidence>
<dbReference type="InterPro" id="IPR051476">
    <property type="entry name" value="Bac_ResReg_Asp_Phosphatase"/>
</dbReference>
<evidence type="ECO:0000256" key="1">
    <source>
        <dbReference type="ARBA" id="ARBA00004496"/>
    </source>
</evidence>
<evidence type="ECO:0000313" key="7">
    <source>
        <dbReference type="EMBL" id="MFC4386977.1"/>
    </source>
</evidence>
<dbReference type="EMBL" id="JBHSDV010000001">
    <property type="protein sequence ID" value="MFC4386977.1"/>
    <property type="molecule type" value="Genomic_DNA"/>
</dbReference>
<proteinExistence type="inferred from homology"/>
<organism evidence="7 8">
    <name type="scientific">Gracilibacillus marinus</name>
    <dbReference type="NCBI Taxonomy" id="630535"/>
    <lineage>
        <taxon>Bacteria</taxon>
        <taxon>Bacillati</taxon>
        <taxon>Bacillota</taxon>
        <taxon>Bacilli</taxon>
        <taxon>Bacillales</taxon>
        <taxon>Bacillaceae</taxon>
        <taxon>Gracilibacillus</taxon>
    </lineage>
</organism>
<evidence type="ECO:0000256" key="5">
    <source>
        <dbReference type="ARBA" id="ARBA00038253"/>
    </source>
</evidence>
<dbReference type="SMART" id="SM00028">
    <property type="entry name" value="TPR"/>
    <property type="match status" value="7"/>
</dbReference>
<name>A0ABV8VR86_9BACI</name>
<evidence type="ECO:0000256" key="3">
    <source>
        <dbReference type="ARBA" id="ARBA00022737"/>
    </source>
</evidence>
<dbReference type="Proteomes" id="UP001595880">
    <property type="component" value="Unassembled WGS sequence"/>
</dbReference>
<dbReference type="Gene3D" id="1.25.40.10">
    <property type="entry name" value="Tetratricopeptide repeat domain"/>
    <property type="match status" value="3"/>
</dbReference>